<reference evidence="1 2" key="1">
    <citation type="submission" date="2019-10" db="EMBL/GenBank/DDBJ databases">
        <title>Description of Paenibacillus humi sp. nov.</title>
        <authorList>
            <person name="Carlier A."/>
            <person name="Qi S."/>
        </authorList>
    </citation>
    <scope>NUCLEOTIDE SEQUENCE [LARGE SCALE GENOMIC DNA]</scope>
    <source>
        <strain evidence="1 2">LMG 31461</strain>
    </source>
</reference>
<protein>
    <submittedName>
        <fullName evidence="1">DUF4194 domain-containing protein</fullName>
    </submittedName>
</protein>
<proteinExistence type="predicted"/>
<gene>
    <name evidence="1" type="ORF">GC096_04010</name>
</gene>
<evidence type="ECO:0000313" key="1">
    <source>
        <dbReference type="EMBL" id="NOU63211.1"/>
    </source>
</evidence>
<dbReference type="EMBL" id="WHNY01000009">
    <property type="protein sequence ID" value="NOU63211.1"/>
    <property type="molecule type" value="Genomic_DNA"/>
</dbReference>
<dbReference type="Pfam" id="PF13835">
    <property type="entry name" value="DUF4194"/>
    <property type="match status" value="1"/>
</dbReference>
<evidence type="ECO:0000313" key="2">
    <source>
        <dbReference type="Proteomes" id="UP000653578"/>
    </source>
</evidence>
<keyword evidence="2" id="KW-1185">Reference proteome</keyword>
<dbReference type="RefSeq" id="WP_171629018.1">
    <property type="nucleotide sequence ID" value="NZ_WHNY01000009.1"/>
</dbReference>
<dbReference type="Proteomes" id="UP000653578">
    <property type="component" value="Unassembled WGS sequence"/>
</dbReference>
<dbReference type="InterPro" id="IPR025449">
    <property type="entry name" value="JetB"/>
</dbReference>
<comment type="caution">
    <text evidence="1">The sequence shown here is derived from an EMBL/GenBank/DDBJ whole genome shotgun (WGS) entry which is preliminary data.</text>
</comment>
<organism evidence="1 2">
    <name type="scientific">Paenibacillus plantarum</name>
    <dbReference type="NCBI Taxonomy" id="2654975"/>
    <lineage>
        <taxon>Bacteria</taxon>
        <taxon>Bacillati</taxon>
        <taxon>Bacillota</taxon>
        <taxon>Bacilli</taxon>
        <taxon>Bacillales</taxon>
        <taxon>Paenibacillaceae</taxon>
        <taxon>Paenibacillus</taxon>
    </lineage>
</organism>
<sequence length="201" mass="23872">MWEEISEQERQKIKAVLNGLLAVNYLVREKDRDGYATVRRHKGVIEEYLKMLDWEMIVDERHECVFLQSPFSSFRRTLDREMSIWLLIMRLLYQEKRQGLSISAFPATTIHEIRTKYETFRLPWLGKTKLDQAIRLCNKYQLAEALDPDIRSDDCRIVLYHTWLYVIDLGELDALQSRIEQYNAGEEKGIFDEVVHEASID</sequence>
<name>A0ABX1X514_9BACL</name>
<accession>A0ABX1X514</accession>